<comment type="caution">
    <text evidence="2">The sequence shown here is derived from an EMBL/GenBank/DDBJ whole genome shotgun (WGS) entry which is preliminary data.</text>
</comment>
<dbReference type="PANTHER" id="PTHR36836:SF1">
    <property type="entry name" value="COLANIC ACID BIOSYNTHESIS PROTEIN WCAK"/>
    <property type="match status" value="1"/>
</dbReference>
<dbReference type="InterPro" id="IPR007345">
    <property type="entry name" value="Polysacch_pyruvyl_Trfase"/>
</dbReference>
<dbReference type="PANTHER" id="PTHR36836">
    <property type="entry name" value="COLANIC ACID BIOSYNTHESIS PROTEIN WCAK"/>
    <property type="match status" value="1"/>
</dbReference>
<dbReference type="GO" id="GO:0016740">
    <property type="term" value="F:transferase activity"/>
    <property type="evidence" value="ECO:0007669"/>
    <property type="project" value="UniProtKB-KW"/>
</dbReference>
<dbReference type="Proteomes" id="UP001597492">
    <property type="component" value="Unassembled WGS sequence"/>
</dbReference>
<keyword evidence="2" id="KW-0808">Transferase</keyword>
<accession>A0ABW5UT10</accession>
<dbReference type="RefSeq" id="WP_019619597.1">
    <property type="nucleotide sequence ID" value="NZ_JBHUNE010000001.1"/>
</dbReference>
<protein>
    <submittedName>
        <fullName evidence="2">Polysaccharide pyruvyl transferase family protein</fullName>
    </submittedName>
</protein>
<name>A0ABW5UT10_9MICO</name>
<dbReference type="Pfam" id="PF04230">
    <property type="entry name" value="PS_pyruv_trans"/>
    <property type="match status" value="1"/>
</dbReference>
<evidence type="ECO:0000259" key="1">
    <source>
        <dbReference type="Pfam" id="PF04230"/>
    </source>
</evidence>
<sequence length="410" mass="44974">MTYNIVIIGSALSGNKGAAAMLESAVQTLTEALGDVRFTLLSMYPEEDRRLNPYPNLDIVDADPMTLGVKINSAALAYRLLPPLRRQLRTSSPAARALAKADILLDQGGITFVDGREKFLIYNVASILPALNENVPVFKCAQALGPFENPANKAAAKVFLPKMAKIISRGAITQEHLDGLGLKNTVPGADYAFLLELTDDEKREAETQFDVNFFGDKPVVGISPSVVMQKKIDGAGGDYVGELASFMQYLIGERGYRVALIPHSVRTGTDKTHNNDLPMVGELAQRVGASDDLLFIDTEMSSQGLRHVIGLCDLFVASRFHAMVSSLAMAVPTLVIGWSHKYQEVLDMFGLAEWAFGKDKFSQSHLRSEFDRLVANEDDVRTKLSESLPKVKDRSRVQVDEIVKIVTSRQ</sequence>
<reference evidence="3" key="1">
    <citation type="journal article" date="2019" name="Int. J. Syst. Evol. Microbiol.">
        <title>The Global Catalogue of Microorganisms (GCM) 10K type strain sequencing project: providing services to taxonomists for standard genome sequencing and annotation.</title>
        <authorList>
            <consortium name="The Broad Institute Genomics Platform"/>
            <consortium name="The Broad Institute Genome Sequencing Center for Infectious Disease"/>
            <person name="Wu L."/>
            <person name="Ma J."/>
        </authorList>
    </citation>
    <scope>NUCLEOTIDE SEQUENCE [LARGE SCALE GENOMIC DNA]</scope>
    <source>
        <strain evidence="3">TISTR 1514</strain>
    </source>
</reference>
<organism evidence="2 3">
    <name type="scientific">Gulosibacter faecalis</name>
    <dbReference type="NCBI Taxonomy" id="272240"/>
    <lineage>
        <taxon>Bacteria</taxon>
        <taxon>Bacillati</taxon>
        <taxon>Actinomycetota</taxon>
        <taxon>Actinomycetes</taxon>
        <taxon>Micrococcales</taxon>
        <taxon>Microbacteriaceae</taxon>
        <taxon>Gulosibacter</taxon>
    </lineage>
</organism>
<proteinExistence type="predicted"/>
<gene>
    <name evidence="2" type="ORF">ACFSW7_00075</name>
</gene>
<evidence type="ECO:0000313" key="2">
    <source>
        <dbReference type="EMBL" id="MFD2756773.1"/>
    </source>
</evidence>
<feature type="domain" description="Polysaccharide pyruvyl transferase" evidence="1">
    <location>
        <begin position="15"/>
        <end position="340"/>
    </location>
</feature>
<dbReference type="EMBL" id="JBHUNE010000001">
    <property type="protein sequence ID" value="MFD2756773.1"/>
    <property type="molecule type" value="Genomic_DNA"/>
</dbReference>
<keyword evidence="3" id="KW-1185">Reference proteome</keyword>
<evidence type="ECO:0000313" key="3">
    <source>
        <dbReference type="Proteomes" id="UP001597492"/>
    </source>
</evidence>